<sequence length="358" mass="40608">MKNPFTRDDSSIVISTMVGIIILVFVALGLSLVAEGGISLPRFSSSSAKLRTENDALRRRINNLEVRIHSREQKQKLAEANRKQAALVVELKSQLESATTEIGILQNLIKTNNESIELISKGKETHRLRYRDHIRATAPGATFDSITNRLGKEYKDVRIVDVSPLGISISHSTGASRLDFREMPEDWRKKYMFTANEVAAAVAIEQKREARTRQEIARRERETQKIRQNDARRHEIDNLRSQIASLAMKYSSAKLEASLAQNKVTAQANLNRSRAFARSNYGYRSYNSRTGTYQSGYYRPRYRITVNARQSVPGSLETWEGRSVRYQRAATRYASQLASLRSRLASLDPSYQPVPVNN</sequence>
<name>A0AAT9FIC1_9BACT</name>
<dbReference type="EMBL" id="AP026866">
    <property type="protein sequence ID" value="BDS05796.1"/>
    <property type="molecule type" value="Genomic_DNA"/>
</dbReference>
<reference evidence="3" key="1">
    <citation type="submission" date="2024-07" db="EMBL/GenBank/DDBJ databases">
        <title>Complete genome sequence of Verrucomicrobiaceae bacterium NT6N.</title>
        <authorList>
            <person name="Huang C."/>
            <person name="Takami H."/>
            <person name="Hamasaki K."/>
        </authorList>
    </citation>
    <scope>NUCLEOTIDE SEQUENCE</scope>
    <source>
        <strain evidence="3">NT6N</strain>
    </source>
</reference>
<feature type="transmembrane region" description="Helical" evidence="2">
    <location>
        <begin position="12"/>
        <end position="34"/>
    </location>
</feature>
<evidence type="ECO:0000256" key="2">
    <source>
        <dbReference type="SAM" id="Phobius"/>
    </source>
</evidence>
<dbReference type="KEGG" id="osu:NT6N_08360"/>
<keyword evidence="1" id="KW-0175">Coiled coil</keyword>
<keyword evidence="2" id="KW-0472">Membrane</keyword>
<protein>
    <submittedName>
        <fullName evidence="3">Uncharacterized protein</fullName>
    </submittedName>
</protein>
<dbReference type="AlphaFoldDB" id="A0AAT9FIC1"/>
<keyword evidence="2" id="KW-0812">Transmembrane</keyword>
<keyword evidence="2" id="KW-1133">Transmembrane helix</keyword>
<organism evidence="3">
    <name type="scientific">Oceaniferula spumae</name>
    <dbReference type="NCBI Taxonomy" id="2979115"/>
    <lineage>
        <taxon>Bacteria</taxon>
        <taxon>Pseudomonadati</taxon>
        <taxon>Verrucomicrobiota</taxon>
        <taxon>Verrucomicrobiia</taxon>
        <taxon>Verrucomicrobiales</taxon>
        <taxon>Verrucomicrobiaceae</taxon>
        <taxon>Oceaniferula</taxon>
    </lineage>
</organism>
<feature type="coiled-coil region" evidence="1">
    <location>
        <begin position="47"/>
        <end position="108"/>
    </location>
</feature>
<evidence type="ECO:0000313" key="3">
    <source>
        <dbReference type="EMBL" id="BDS05796.1"/>
    </source>
</evidence>
<accession>A0AAT9FIC1</accession>
<proteinExistence type="predicted"/>
<evidence type="ECO:0000256" key="1">
    <source>
        <dbReference type="SAM" id="Coils"/>
    </source>
</evidence>
<gene>
    <name evidence="3" type="ORF">NT6N_08360</name>
</gene>